<name>A0A2P6MKL9_ALKUR</name>
<feature type="DNA-binding region" description="H-T-H motif" evidence="6">
    <location>
        <begin position="18"/>
        <end position="37"/>
    </location>
</feature>
<evidence type="ECO:0000256" key="2">
    <source>
        <dbReference type="ARBA" id="ARBA00022741"/>
    </source>
</evidence>
<dbReference type="InterPro" id="IPR013196">
    <property type="entry name" value="HTH_11"/>
</dbReference>
<dbReference type="GO" id="GO:0016740">
    <property type="term" value="F:transferase activity"/>
    <property type="evidence" value="ECO:0007669"/>
    <property type="project" value="UniProtKB-ARBA"/>
</dbReference>
<keyword evidence="6" id="KW-0678">Repressor</keyword>
<dbReference type="GO" id="GO:0004077">
    <property type="term" value="F:biotin--[biotin carboxyl-carrier protein] ligase activity"/>
    <property type="evidence" value="ECO:0007669"/>
    <property type="project" value="UniProtKB-UniRule"/>
</dbReference>
<evidence type="ECO:0000256" key="6">
    <source>
        <dbReference type="HAMAP-Rule" id="MF_00978"/>
    </source>
</evidence>
<comment type="similarity">
    <text evidence="6">Belongs to the biotin--protein ligase family.</text>
</comment>
<protein>
    <recommendedName>
        <fullName evidence="6">Bifunctional ligase/repressor BirA</fullName>
    </recommendedName>
    <alternativeName>
        <fullName evidence="6">Biotin--[acetyl-CoA-carboxylase] ligase</fullName>
        <ecNumber evidence="6">6.3.4.15</ecNumber>
    </alternativeName>
    <alternativeName>
        <fullName evidence="6">Biotin--protein ligase</fullName>
    </alternativeName>
    <alternativeName>
        <fullName evidence="6">Biotin-[acetyl-CoA carboxylase] synthetase</fullName>
    </alternativeName>
</protein>
<keyword evidence="6" id="KW-0805">Transcription regulation</keyword>
<dbReference type="AlphaFoldDB" id="A0A2P6MKL9"/>
<dbReference type="Gene3D" id="3.30.930.10">
    <property type="entry name" value="Bira Bifunctional Protein, Domain 2"/>
    <property type="match status" value="1"/>
</dbReference>
<dbReference type="GO" id="GO:0005737">
    <property type="term" value="C:cytoplasm"/>
    <property type="evidence" value="ECO:0007669"/>
    <property type="project" value="TreeGrafter"/>
</dbReference>
<dbReference type="Pfam" id="PF08279">
    <property type="entry name" value="HTH_11"/>
    <property type="match status" value="1"/>
</dbReference>
<dbReference type="NCBIfam" id="TIGR00121">
    <property type="entry name" value="birA_ligase"/>
    <property type="match status" value="1"/>
</dbReference>
<evidence type="ECO:0000256" key="1">
    <source>
        <dbReference type="ARBA" id="ARBA00022598"/>
    </source>
</evidence>
<evidence type="ECO:0000259" key="7">
    <source>
        <dbReference type="PROSITE" id="PS51733"/>
    </source>
</evidence>
<dbReference type="Gene3D" id="2.30.30.100">
    <property type="match status" value="1"/>
</dbReference>
<proteinExistence type="inferred from homology"/>
<comment type="catalytic activity">
    <reaction evidence="6">
        <text>biotin + L-lysyl-[protein] + ATP = N(6)-biotinyl-L-lysyl-[protein] + AMP + diphosphate + H(+)</text>
        <dbReference type="Rhea" id="RHEA:11756"/>
        <dbReference type="Rhea" id="RHEA-COMP:9752"/>
        <dbReference type="Rhea" id="RHEA-COMP:10505"/>
        <dbReference type="ChEBI" id="CHEBI:15378"/>
        <dbReference type="ChEBI" id="CHEBI:29969"/>
        <dbReference type="ChEBI" id="CHEBI:30616"/>
        <dbReference type="ChEBI" id="CHEBI:33019"/>
        <dbReference type="ChEBI" id="CHEBI:57586"/>
        <dbReference type="ChEBI" id="CHEBI:83144"/>
        <dbReference type="ChEBI" id="CHEBI:456215"/>
        <dbReference type="EC" id="6.3.4.15"/>
    </reaction>
</comment>
<evidence type="ECO:0000256" key="3">
    <source>
        <dbReference type="ARBA" id="ARBA00022840"/>
    </source>
</evidence>
<evidence type="ECO:0000313" key="8">
    <source>
        <dbReference type="EMBL" id="PRO66839.1"/>
    </source>
</evidence>
<dbReference type="EMBL" id="PVNS01000002">
    <property type="protein sequence ID" value="PRO66839.1"/>
    <property type="molecule type" value="Genomic_DNA"/>
</dbReference>
<accession>A0A2P6MKL9</accession>
<dbReference type="CDD" id="cd00090">
    <property type="entry name" value="HTH_ARSR"/>
    <property type="match status" value="1"/>
</dbReference>
<keyword evidence="5 6" id="KW-0092">Biotin</keyword>
<dbReference type="InterPro" id="IPR008988">
    <property type="entry name" value="Transcriptional_repressor_C"/>
</dbReference>
<comment type="caution">
    <text evidence="8">The sequence shown here is derived from an EMBL/GenBank/DDBJ whole genome shotgun (WGS) entry which is preliminary data.</text>
</comment>
<comment type="caution">
    <text evidence="6">Lacks conserved residue(s) required for the propagation of feature annotation.</text>
</comment>
<dbReference type="PANTHER" id="PTHR12835:SF5">
    <property type="entry name" value="BIOTIN--PROTEIN LIGASE"/>
    <property type="match status" value="1"/>
</dbReference>
<dbReference type="Pfam" id="PF02237">
    <property type="entry name" value="BPL_C"/>
    <property type="match status" value="1"/>
</dbReference>
<dbReference type="Gene3D" id="1.10.10.10">
    <property type="entry name" value="Winged helix-like DNA-binding domain superfamily/Winged helix DNA-binding domain"/>
    <property type="match status" value="1"/>
</dbReference>
<dbReference type="InterPro" id="IPR003142">
    <property type="entry name" value="BPL_C"/>
</dbReference>
<evidence type="ECO:0000256" key="5">
    <source>
        <dbReference type="ARBA" id="ARBA00023267"/>
    </source>
</evidence>
<dbReference type="CDD" id="cd16442">
    <property type="entry name" value="BPL"/>
    <property type="match status" value="1"/>
</dbReference>
<dbReference type="PANTHER" id="PTHR12835">
    <property type="entry name" value="BIOTIN PROTEIN LIGASE"/>
    <property type="match status" value="1"/>
</dbReference>
<feature type="binding site" evidence="6">
    <location>
        <position position="181"/>
    </location>
    <ligand>
        <name>biotin</name>
        <dbReference type="ChEBI" id="CHEBI:57586"/>
    </ligand>
</feature>
<dbReference type="OrthoDB" id="9807064at2"/>
<organism evidence="8 9">
    <name type="scientific">Alkalicoccus urumqiensis</name>
    <name type="common">Bacillus urumqiensis</name>
    <dbReference type="NCBI Taxonomy" id="1548213"/>
    <lineage>
        <taxon>Bacteria</taxon>
        <taxon>Bacillati</taxon>
        <taxon>Bacillota</taxon>
        <taxon>Bacilli</taxon>
        <taxon>Bacillales</taxon>
        <taxon>Bacillaceae</taxon>
        <taxon>Alkalicoccus</taxon>
    </lineage>
</organism>
<dbReference type="InterPro" id="IPR036388">
    <property type="entry name" value="WH-like_DNA-bd_sf"/>
</dbReference>
<dbReference type="InterPro" id="IPR004143">
    <property type="entry name" value="BPL_LPL_catalytic"/>
</dbReference>
<dbReference type="SUPFAM" id="SSF55681">
    <property type="entry name" value="Class II aaRS and biotin synthetases"/>
    <property type="match status" value="1"/>
</dbReference>
<dbReference type="EC" id="6.3.4.15" evidence="6"/>
<keyword evidence="9" id="KW-1185">Reference proteome</keyword>
<feature type="binding site" evidence="6">
    <location>
        <position position="111"/>
    </location>
    <ligand>
        <name>biotin</name>
        <dbReference type="ChEBI" id="CHEBI:57586"/>
    </ligand>
</feature>
<dbReference type="InterPro" id="IPR004408">
    <property type="entry name" value="Biotin_CoA_COase_ligase"/>
</dbReference>
<sequence>MKGEILKMLSRAEGYTSGEHISEQLGISRTGVWKHIQSLREEGYTIVSVRKKGYRLEHSGTGFSAHAVSSKLRTEGIHIEHHEKIPSTQTRAQRLAQGGARGWTVVTADEQTGGRGRRGRPWSTKKGTALAASIILRLDKLPQEAAAITPTAAVIINDVLQRYGVDTRIKWPNDILAEGRKVCGILTEMHAEMDELHYLIIGIGVNVNETDFPEEIKPTAVSLRHLTGQEWDRSALLAALLDELKKRLPEFEENGFTPFREDWLRYSTVINKEITIHQRHQSWKGRAVDIREDGRLIVETETGQKEVISGDISI</sequence>
<dbReference type="PROSITE" id="PS51733">
    <property type="entry name" value="BPL_LPL_CATALYTIC"/>
    <property type="match status" value="1"/>
</dbReference>
<keyword evidence="1 6" id="KW-0436">Ligase</keyword>
<comment type="function">
    <text evidence="6">Acts both as a biotin--[acetyl-CoA-carboxylase] ligase and a repressor.</text>
</comment>
<dbReference type="GO" id="GO:0005524">
    <property type="term" value="F:ATP binding"/>
    <property type="evidence" value="ECO:0007669"/>
    <property type="project" value="UniProtKB-UniRule"/>
</dbReference>
<keyword evidence="3 6" id="KW-0067">ATP-binding</keyword>
<dbReference type="RefSeq" id="WP_105957875.1">
    <property type="nucleotide sequence ID" value="NZ_PVNS01000002.1"/>
</dbReference>
<dbReference type="SUPFAM" id="SSF46785">
    <property type="entry name" value="Winged helix' DNA-binding domain"/>
    <property type="match status" value="1"/>
</dbReference>
<dbReference type="HAMAP" id="MF_00978">
    <property type="entry name" value="Bifunct_BirA"/>
    <property type="match status" value="1"/>
</dbReference>
<dbReference type="InterPro" id="IPR011991">
    <property type="entry name" value="ArsR-like_HTH"/>
</dbReference>
<dbReference type="SUPFAM" id="SSF50037">
    <property type="entry name" value="C-terminal domain of transcriptional repressors"/>
    <property type="match status" value="1"/>
</dbReference>
<dbReference type="InterPro" id="IPR045864">
    <property type="entry name" value="aa-tRNA-synth_II/BPL/LPL"/>
</dbReference>
<feature type="domain" description="BPL/LPL catalytic" evidence="7">
    <location>
        <begin position="80"/>
        <end position="252"/>
    </location>
</feature>
<dbReference type="InterPro" id="IPR036390">
    <property type="entry name" value="WH_DNA-bd_sf"/>
</dbReference>
<dbReference type="Proteomes" id="UP000243650">
    <property type="component" value="Unassembled WGS sequence"/>
</dbReference>
<dbReference type="GO" id="GO:0003677">
    <property type="term" value="F:DNA binding"/>
    <property type="evidence" value="ECO:0007669"/>
    <property type="project" value="UniProtKB-UniRule"/>
</dbReference>
<keyword evidence="4 6" id="KW-0238">DNA-binding</keyword>
<dbReference type="GO" id="GO:0009249">
    <property type="term" value="P:protein lipoylation"/>
    <property type="evidence" value="ECO:0007669"/>
    <property type="project" value="UniProtKB-ARBA"/>
</dbReference>
<reference evidence="8 9" key="1">
    <citation type="submission" date="2018-03" db="EMBL/GenBank/DDBJ databases">
        <title>Bacillus urumqiensis sp. nov., a moderately haloalkaliphilic bacterium isolated from a salt lake.</title>
        <authorList>
            <person name="Zhao B."/>
            <person name="Liao Z."/>
        </authorList>
    </citation>
    <scope>NUCLEOTIDE SEQUENCE [LARGE SCALE GENOMIC DNA]</scope>
    <source>
        <strain evidence="8 9">BZ-SZ-XJ18</strain>
    </source>
</reference>
<keyword evidence="6" id="KW-0804">Transcription</keyword>
<feature type="binding site" evidence="6">
    <location>
        <begin position="115"/>
        <end position="117"/>
    </location>
    <ligand>
        <name>biotin</name>
        <dbReference type="ChEBI" id="CHEBI:57586"/>
    </ligand>
</feature>
<evidence type="ECO:0000313" key="9">
    <source>
        <dbReference type="Proteomes" id="UP000243650"/>
    </source>
</evidence>
<dbReference type="GO" id="GO:0006355">
    <property type="term" value="P:regulation of DNA-templated transcription"/>
    <property type="evidence" value="ECO:0007669"/>
    <property type="project" value="UniProtKB-UniRule"/>
</dbReference>
<dbReference type="Pfam" id="PF03099">
    <property type="entry name" value="BPL_LplA_LipB"/>
    <property type="match status" value="1"/>
</dbReference>
<dbReference type="InterPro" id="IPR030855">
    <property type="entry name" value="Bifunct_BirA"/>
</dbReference>
<keyword evidence="2 6" id="KW-0547">Nucleotide-binding</keyword>
<evidence type="ECO:0000256" key="4">
    <source>
        <dbReference type="ARBA" id="ARBA00023125"/>
    </source>
</evidence>
<gene>
    <name evidence="6" type="primary">birA</name>
    <name evidence="8" type="ORF">C6I21_02640</name>
</gene>